<dbReference type="eggNOG" id="ENOG502QQIF">
    <property type="taxonomic scope" value="Eukaryota"/>
</dbReference>
<gene>
    <name evidence="2" type="ORF">SCHCODRAFT_105009</name>
</gene>
<dbReference type="HOGENOM" id="CLU_1099028_0_0_1"/>
<dbReference type="Proteomes" id="UP000007431">
    <property type="component" value="Unassembled WGS sequence"/>
</dbReference>
<feature type="region of interest" description="Disordered" evidence="1">
    <location>
        <begin position="207"/>
        <end position="253"/>
    </location>
</feature>
<dbReference type="KEGG" id="scm:SCHCO_02526826"/>
<evidence type="ECO:0000256" key="1">
    <source>
        <dbReference type="SAM" id="MobiDB-lite"/>
    </source>
</evidence>
<evidence type="ECO:0000313" key="3">
    <source>
        <dbReference type="Proteomes" id="UP000007431"/>
    </source>
</evidence>
<feature type="region of interest" description="Disordered" evidence="1">
    <location>
        <begin position="165"/>
        <end position="186"/>
    </location>
</feature>
<dbReference type="OrthoDB" id="10394175at2759"/>
<dbReference type="GeneID" id="9587242"/>
<organism evidence="3">
    <name type="scientific">Schizophyllum commune (strain H4-8 / FGSC 9210)</name>
    <name type="common">Split gill fungus</name>
    <dbReference type="NCBI Taxonomy" id="578458"/>
    <lineage>
        <taxon>Eukaryota</taxon>
        <taxon>Fungi</taxon>
        <taxon>Dikarya</taxon>
        <taxon>Basidiomycota</taxon>
        <taxon>Agaricomycotina</taxon>
        <taxon>Agaricomycetes</taxon>
        <taxon>Agaricomycetidae</taxon>
        <taxon>Agaricales</taxon>
        <taxon>Schizophyllaceae</taxon>
        <taxon>Schizophyllum</taxon>
    </lineage>
</organism>
<protein>
    <submittedName>
        <fullName evidence="2">Uncharacterized protein</fullName>
    </submittedName>
</protein>
<evidence type="ECO:0000313" key="2">
    <source>
        <dbReference type="EMBL" id="EFJ00766.1"/>
    </source>
</evidence>
<dbReference type="RefSeq" id="XP_003035668.1">
    <property type="nucleotide sequence ID" value="XM_003035622.1"/>
</dbReference>
<keyword evidence="3" id="KW-1185">Reference proteome</keyword>
<dbReference type="AlphaFoldDB" id="D8PUX7"/>
<dbReference type="VEuPathDB" id="FungiDB:SCHCODRAFT_02526826"/>
<dbReference type="EMBL" id="GL377303">
    <property type="protein sequence ID" value="EFJ00766.1"/>
    <property type="molecule type" value="Genomic_DNA"/>
</dbReference>
<dbReference type="STRING" id="578458.D8PUX7"/>
<proteinExistence type="predicted"/>
<feature type="compositionally biased region" description="Low complexity" evidence="1">
    <location>
        <begin position="173"/>
        <end position="183"/>
    </location>
</feature>
<dbReference type="InParanoid" id="D8PUX7"/>
<sequence>MRKVYSFSTPDILNGKLLDEGRPIFHSNTTKAGIFRRELKITTLRAEDGSGVSAFLDWRARQLRINGKLLDINWDVINRQGTLVWKWEDIRYEVSFQGTQWMAKGVRAVDKVVARLDLPLDGDPKLIQELELSPANLACFLLILLYSETRVEKYPRKITGWRTNYGGSGGGSSSSNNWQSNGGSTWGNDGGVSWSYGAGGGDCDGGGHRGGGGDSGGGYGGGGDSGGGSSSGGGGGGDGGGGGGGGGGDGGCS</sequence>
<name>D8PUX7_SCHCM</name>
<reference evidence="2 3" key="1">
    <citation type="journal article" date="2010" name="Nat. Biotechnol.">
        <title>Genome sequence of the model mushroom Schizophyllum commune.</title>
        <authorList>
            <person name="Ohm R.A."/>
            <person name="de Jong J.F."/>
            <person name="Lugones L.G."/>
            <person name="Aerts A."/>
            <person name="Kothe E."/>
            <person name="Stajich J.E."/>
            <person name="de Vries R.P."/>
            <person name="Record E."/>
            <person name="Levasseur A."/>
            <person name="Baker S.E."/>
            <person name="Bartholomew K.A."/>
            <person name="Coutinho P.M."/>
            <person name="Erdmann S."/>
            <person name="Fowler T.J."/>
            <person name="Gathman A.C."/>
            <person name="Lombard V."/>
            <person name="Henrissat B."/>
            <person name="Knabe N."/>
            <person name="Kuees U."/>
            <person name="Lilly W.W."/>
            <person name="Lindquist E."/>
            <person name="Lucas S."/>
            <person name="Magnuson J.K."/>
            <person name="Piumi F."/>
            <person name="Raudaskoski M."/>
            <person name="Salamov A."/>
            <person name="Schmutz J."/>
            <person name="Schwarze F.W.M.R."/>
            <person name="vanKuyk P.A."/>
            <person name="Horton J.S."/>
            <person name="Grigoriev I.V."/>
            <person name="Woesten H.A.B."/>
        </authorList>
    </citation>
    <scope>NUCLEOTIDE SEQUENCE [LARGE SCALE GENOMIC DNA]</scope>
    <source>
        <strain evidence="3">H4-8 / FGSC 9210</strain>
    </source>
</reference>
<accession>D8PUX7</accession>
<feature type="non-terminal residue" evidence="2">
    <location>
        <position position="253"/>
    </location>
</feature>